<evidence type="ECO:0000256" key="9">
    <source>
        <dbReference type="SAM" id="Coils"/>
    </source>
</evidence>
<keyword evidence="13" id="KW-1185">Reference proteome</keyword>
<dbReference type="GO" id="GO:0003700">
    <property type="term" value="F:DNA-binding transcription factor activity"/>
    <property type="evidence" value="ECO:0007669"/>
    <property type="project" value="InterPro"/>
</dbReference>
<dbReference type="PROSITE" id="PS00434">
    <property type="entry name" value="HSF_DOMAIN"/>
    <property type="match status" value="1"/>
</dbReference>
<dbReference type="InterPro" id="IPR036388">
    <property type="entry name" value="WH-like_DNA-bd_sf"/>
</dbReference>
<dbReference type="InterPro" id="IPR036390">
    <property type="entry name" value="WH_DNA-bd_sf"/>
</dbReference>
<dbReference type="PANTHER" id="PTHR10015:SF161">
    <property type="entry name" value="HEAT STRESS TRANSCRIPTION FACTOR A-4A"/>
    <property type="match status" value="1"/>
</dbReference>
<organism evidence="12 13">
    <name type="scientific">Trapa incisa</name>
    <dbReference type="NCBI Taxonomy" id="236973"/>
    <lineage>
        <taxon>Eukaryota</taxon>
        <taxon>Viridiplantae</taxon>
        <taxon>Streptophyta</taxon>
        <taxon>Embryophyta</taxon>
        <taxon>Tracheophyta</taxon>
        <taxon>Spermatophyta</taxon>
        <taxon>Magnoliopsida</taxon>
        <taxon>eudicotyledons</taxon>
        <taxon>Gunneridae</taxon>
        <taxon>Pentapetalae</taxon>
        <taxon>rosids</taxon>
        <taxon>malvids</taxon>
        <taxon>Myrtales</taxon>
        <taxon>Lythraceae</taxon>
        <taxon>Trapa</taxon>
    </lineage>
</organism>
<comment type="caution">
    <text evidence="12">The sequence shown here is derived from an EMBL/GenBank/DDBJ whole genome shotgun (WGS) entry which is preliminary data.</text>
</comment>
<keyword evidence="7" id="KW-0539">Nucleus</keyword>
<feature type="region of interest" description="Disordered" evidence="10">
    <location>
        <begin position="105"/>
        <end position="126"/>
    </location>
</feature>
<name>A0AAN7GDK5_9MYRT</name>
<dbReference type="PANTHER" id="PTHR10015">
    <property type="entry name" value="HEAT SHOCK TRANSCRIPTION FACTOR"/>
    <property type="match status" value="1"/>
</dbReference>
<evidence type="ECO:0000256" key="5">
    <source>
        <dbReference type="ARBA" id="ARBA00023125"/>
    </source>
</evidence>
<reference evidence="12 13" key="1">
    <citation type="journal article" date="2023" name="Hortic Res">
        <title>Pangenome of water caltrop reveals structural variations and asymmetric subgenome divergence after allopolyploidization.</title>
        <authorList>
            <person name="Zhang X."/>
            <person name="Chen Y."/>
            <person name="Wang L."/>
            <person name="Yuan Y."/>
            <person name="Fang M."/>
            <person name="Shi L."/>
            <person name="Lu R."/>
            <person name="Comes H.P."/>
            <person name="Ma Y."/>
            <person name="Chen Y."/>
            <person name="Huang G."/>
            <person name="Zhou Y."/>
            <person name="Zheng Z."/>
            <person name="Qiu Y."/>
        </authorList>
    </citation>
    <scope>NUCLEOTIDE SEQUENCE [LARGE SCALE GENOMIC DNA]</scope>
    <source>
        <tissue evidence="12">Roots</tissue>
    </source>
</reference>
<protein>
    <recommendedName>
        <fullName evidence="11">HSF-type DNA-binding domain-containing protein</fullName>
    </recommendedName>
</protein>
<keyword evidence="5" id="KW-0238">DNA-binding</keyword>
<dbReference type="AlphaFoldDB" id="A0AAN7GDK5"/>
<dbReference type="SUPFAM" id="SSF46785">
    <property type="entry name" value="Winged helix' DNA-binding domain"/>
    <property type="match status" value="1"/>
</dbReference>
<keyword evidence="6" id="KW-0804">Transcription</keyword>
<gene>
    <name evidence="12" type="ORF">SAY87_010017</name>
</gene>
<comment type="subcellular location">
    <subcellularLocation>
        <location evidence="1">Nucleus</location>
    </subcellularLocation>
</comment>
<proteinExistence type="inferred from homology"/>
<dbReference type="EMBL" id="JAXIOK010000022">
    <property type="protein sequence ID" value="KAK4743705.1"/>
    <property type="molecule type" value="Genomic_DNA"/>
</dbReference>
<dbReference type="GO" id="GO:0005634">
    <property type="term" value="C:nucleus"/>
    <property type="evidence" value="ECO:0007669"/>
    <property type="project" value="UniProtKB-SubCell"/>
</dbReference>
<feature type="region of interest" description="Disordered" evidence="10">
    <location>
        <begin position="343"/>
        <end position="370"/>
    </location>
</feature>
<dbReference type="GO" id="GO:0006357">
    <property type="term" value="P:regulation of transcription by RNA polymerase II"/>
    <property type="evidence" value="ECO:0007669"/>
    <property type="project" value="TreeGrafter"/>
</dbReference>
<evidence type="ECO:0000256" key="4">
    <source>
        <dbReference type="ARBA" id="ARBA00023016"/>
    </source>
</evidence>
<evidence type="ECO:0000256" key="7">
    <source>
        <dbReference type="ARBA" id="ARBA00023242"/>
    </source>
</evidence>
<feature type="coiled-coil region" evidence="9">
    <location>
        <begin position="127"/>
        <end position="154"/>
    </location>
</feature>
<sequence length="388" mass="44303">MDDSLGSSSSLPPFLSKTYEMVDDSTSDSIVSWSETNKSFVVWNPLEFARVLLPMYFKHNNFSSFIRQLNTYGFRKIDPEKWEFANDDFIRGQPNLLRNIHRRKPVHSHSVQNAQTKGTAPVTDSERQGLKDNIEKLKNEKESILLEVQKHEEERIQLDFQICDLKDRFHTMEQRQRSMVSNLADVLQKPGLVLTFLFETDPNDKKRRLPRIGYLQEEASGEESSMETNSNIESTEEVSFGLISMMDLYDQLEASLTIWETILSDVCQSVDQRVNNSHNLELDEAASSAECPDIDINPELVMVASSEPPEPAPLKEKEQSMASPVRTDVNDVFWAQFLTEDPGSSDIQEVQSERMGKNKGKGSSDRSYWWSPTTVNNLAEQMGHLTPL</sequence>
<dbReference type="InterPro" id="IPR000232">
    <property type="entry name" value="HSF_DNA-bd"/>
</dbReference>
<evidence type="ECO:0000259" key="11">
    <source>
        <dbReference type="PROSITE" id="PS00434"/>
    </source>
</evidence>
<feature type="compositionally biased region" description="Polar residues" evidence="10">
    <location>
        <begin position="109"/>
        <end position="118"/>
    </location>
</feature>
<accession>A0AAN7GDK5</accession>
<evidence type="ECO:0000256" key="1">
    <source>
        <dbReference type="ARBA" id="ARBA00004123"/>
    </source>
</evidence>
<evidence type="ECO:0000256" key="10">
    <source>
        <dbReference type="SAM" id="MobiDB-lite"/>
    </source>
</evidence>
<dbReference type="Pfam" id="PF00447">
    <property type="entry name" value="HSF_DNA-bind"/>
    <property type="match status" value="1"/>
</dbReference>
<evidence type="ECO:0000256" key="8">
    <source>
        <dbReference type="ARBA" id="ARBA00061350"/>
    </source>
</evidence>
<evidence type="ECO:0000256" key="3">
    <source>
        <dbReference type="ARBA" id="ARBA00023015"/>
    </source>
</evidence>
<feature type="domain" description="HSF-type DNA-binding" evidence="11">
    <location>
        <begin position="53"/>
        <end position="77"/>
    </location>
</feature>
<comment type="similarity">
    <text evidence="8">Belongs to the HSF family. Class A subfamily.</text>
</comment>
<keyword evidence="9" id="KW-0175">Coiled coil</keyword>
<dbReference type="PRINTS" id="PR00056">
    <property type="entry name" value="HSFDOMAIN"/>
</dbReference>
<dbReference type="FunFam" id="1.10.10.10:FF:000057">
    <property type="entry name" value="Heat shock transcription factor 1"/>
    <property type="match status" value="1"/>
</dbReference>
<keyword evidence="4" id="KW-0346">Stress response</keyword>
<evidence type="ECO:0000256" key="6">
    <source>
        <dbReference type="ARBA" id="ARBA00023163"/>
    </source>
</evidence>
<evidence type="ECO:0000313" key="12">
    <source>
        <dbReference type="EMBL" id="KAK4743705.1"/>
    </source>
</evidence>
<keyword evidence="3" id="KW-0805">Transcription regulation</keyword>
<dbReference type="GO" id="GO:0034605">
    <property type="term" value="P:cellular response to heat"/>
    <property type="evidence" value="ECO:0007669"/>
    <property type="project" value="TreeGrafter"/>
</dbReference>
<dbReference type="SMART" id="SM00415">
    <property type="entry name" value="HSF"/>
    <property type="match status" value="1"/>
</dbReference>
<dbReference type="GO" id="GO:0000978">
    <property type="term" value="F:RNA polymerase II cis-regulatory region sequence-specific DNA binding"/>
    <property type="evidence" value="ECO:0007669"/>
    <property type="project" value="TreeGrafter"/>
</dbReference>
<dbReference type="Proteomes" id="UP001345219">
    <property type="component" value="Chromosome 9"/>
</dbReference>
<dbReference type="Gene3D" id="1.10.10.10">
    <property type="entry name" value="Winged helix-like DNA-binding domain superfamily/Winged helix DNA-binding domain"/>
    <property type="match status" value="1"/>
</dbReference>
<evidence type="ECO:0000256" key="2">
    <source>
        <dbReference type="ARBA" id="ARBA00022553"/>
    </source>
</evidence>
<keyword evidence="2" id="KW-0597">Phosphoprotein</keyword>
<evidence type="ECO:0000313" key="13">
    <source>
        <dbReference type="Proteomes" id="UP001345219"/>
    </source>
</evidence>